<dbReference type="RefSeq" id="WP_068730576.1">
    <property type="nucleotide sequence ID" value="NZ_LVYV01000002.1"/>
</dbReference>
<dbReference type="OrthoDB" id="9798754at2"/>
<dbReference type="AlphaFoldDB" id="A0A164AFT7"/>
<feature type="region of interest" description="Disordered" evidence="1">
    <location>
        <begin position="111"/>
        <end position="140"/>
    </location>
</feature>
<evidence type="ECO:0000313" key="4">
    <source>
        <dbReference type="Proteomes" id="UP000076574"/>
    </source>
</evidence>
<protein>
    <recommendedName>
        <fullName evidence="2">DUF559 domain-containing protein</fullName>
    </recommendedName>
</protein>
<sequence length="140" mass="16014">MARDQAKALRAKMTDAERQLWYRLRAHRFQSFKFKRQVPIGRYIVDFVCLERRLVIEVDGGQHADSKPDQTRDQWLQQQGFRVLRFWNNEVFNNTDGVFEVIVEHLGHSAPAPSPGTPLRVEPPSPACAASLLGGEGKKE</sequence>
<organism evidence="3 4">
    <name type="scientific">Tardiphaga robiniae</name>
    <dbReference type="NCBI Taxonomy" id="943830"/>
    <lineage>
        <taxon>Bacteria</taxon>
        <taxon>Pseudomonadati</taxon>
        <taxon>Pseudomonadota</taxon>
        <taxon>Alphaproteobacteria</taxon>
        <taxon>Hyphomicrobiales</taxon>
        <taxon>Nitrobacteraceae</taxon>
        <taxon>Tardiphaga</taxon>
    </lineage>
</organism>
<dbReference type="PANTHER" id="PTHR38590:SF1">
    <property type="entry name" value="BLL0828 PROTEIN"/>
    <property type="match status" value="1"/>
</dbReference>
<evidence type="ECO:0000256" key="1">
    <source>
        <dbReference type="SAM" id="MobiDB-lite"/>
    </source>
</evidence>
<comment type="caution">
    <text evidence="3">The sequence shown here is derived from an EMBL/GenBank/DDBJ whole genome shotgun (WGS) entry which is preliminary data.</text>
</comment>
<dbReference type="EMBL" id="LVYV01000002">
    <property type="protein sequence ID" value="KZD24745.1"/>
    <property type="molecule type" value="Genomic_DNA"/>
</dbReference>
<keyword evidence="4" id="KW-1185">Reference proteome</keyword>
<reference evidence="3 4" key="1">
    <citation type="submission" date="2016-03" db="EMBL/GenBank/DDBJ databases">
        <title>Microsymbionts genomes from the relict species Vavilovia formosa (Stev.) Fed.</title>
        <authorList>
            <person name="Kopat V."/>
            <person name="Chirak E."/>
            <person name="Kimeklis A."/>
            <person name="Andronov E."/>
        </authorList>
    </citation>
    <scope>NUCLEOTIDE SEQUENCE [LARGE SCALE GENOMIC DNA]</scope>
    <source>
        <strain evidence="3 4">Vaf07</strain>
    </source>
</reference>
<dbReference type="Proteomes" id="UP000076574">
    <property type="component" value="Unassembled WGS sequence"/>
</dbReference>
<dbReference type="InterPro" id="IPR047216">
    <property type="entry name" value="Endonuclease_DUF559_bact"/>
</dbReference>
<dbReference type="STRING" id="943830.A4A58_20580"/>
<dbReference type="CDD" id="cd01038">
    <property type="entry name" value="Endonuclease_DUF559"/>
    <property type="match status" value="1"/>
</dbReference>
<proteinExistence type="predicted"/>
<feature type="domain" description="DUF559" evidence="2">
    <location>
        <begin position="3"/>
        <end position="106"/>
    </location>
</feature>
<dbReference type="SUPFAM" id="SSF52980">
    <property type="entry name" value="Restriction endonuclease-like"/>
    <property type="match status" value="1"/>
</dbReference>
<accession>A0A164AFT7</accession>
<dbReference type="Gene3D" id="3.40.960.10">
    <property type="entry name" value="VSR Endonuclease"/>
    <property type="match status" value="1"/>
</dbReference>
<evidence type="ECO:0000259" key="2">
    <source>
        <dbReference type="Pfam" id="PF04480"/>
    </source>
</evidence>
<feature type="compositionally biased region" description="Pro residues" evidence="1">
    <location>
        <begin position="112"/>
        <end position="126"/>
    </location>
</feature>
<name>A0A164AFT7_9BRAD</name>
<dbReference type="Pfam" id="PF04480">
    <property type="entry name" value="DUF559"/>
    <property type="match status" value="1"/>
</dbReference>
<gene>
    <name evidence="3" type="ORF">A4A58_20580</name>
</gene>
<dbReference type="PANTHER" id="PTHR38590">
    <property type="entry name" value="BLL0828 PROTEIN"/>
    <property type="match status" value="1"/>
</dbReference>
<dbReference type="InterPro" id="IPR007569">
    <property type="entry name" value="DUF559"/>
</dbReference>
<dbReference type="InterPro" id="IPR011335">
    <property type="entry name" value="Restrct_endonuc-II-like"/>
</dbReference>
<evidence type="ECO:0000313" key="3">
    <source>
        <dbReference type="EMBL" id="KZD24745.1"/>
    </source>
</evidence>